<protein>
    <submittedName>
        <fullName evidence="2">Uncharacterized protein</fullName>
    </submittedName>
</protein>
<reference evidence="2" key="2">
    <citation type="submission" date="2021-02" db="EMBL/GenBank/DDBJ databases">
        <authorList>
            <person name="Kimball J.A."/>
            <person name="Haas M.W."/>
            <person name="Macchietto M."/>
            <person name="Kono T."/>
            <person name="Duquette J."/>
            <person name="Shao M."/>
        </authorList>
    </citation>
    <scope>NUCLEOTIDE SEQUENCE</scope>
    <source>
        <tissue evidence="2">Fresh leaf tissue</tissue>
    </source>
</reference>
<name>A0A8J5VES0_ZIZPA</name>
<sequence>MVSPLKTKDLDFFPRDAVPASSAIDRAGRTLSCNQSITWLLKGTLRSKEASQISSADEVDVRTAGEREKHSAQPHT</sequence>
<feature type="region of interest" description="Disordered" evidence="1">
    <location>
        <begin position="49"/>
        <end position="76"/>
    </location>
</feature>
<evidence type="ECO:0000313" key="2">
    <source>
        <dbReference type="EMBL" id="KAG8057136.1"/>
    </source>
</evidence>
<dbReference type="AlphaFoldDB" id="A0A8J5VES0"/>
<dbReference type="Proteomes" id="UP000729402">
    <property type="component" value="Unassembled WGS sequence"/>
</dbReference>
<dbReference type="EMBL" id="JAAALK010000287">
    <property type="protein sequence ID" value="KAG8057136.1"/>
    <property type="molecule type" value="Genomic_DNA"/>
</dbReference>
<accession>A0A8J5VES0</accession>
<keyword evidence="3" id="KW-1185">Reference proteome</keyword>
<feature type="compositionally biased region" description="Basic and acidic residues" evidence="1">
    <location>
        <begin position="59"/>
        <end position="76"/>
    </location>
</feature>
<evidence type="ECO:0000256" key="1">
    <source>
        <dbReference type="SAM" id="MobiDB-lite"/>
    </source>
</evidence>
<gene>
    <name evidence="2" type="ORF">GUJ93_ZPchr0002g24710</name>
</gene>
<proteinExistence type="predicted"/>
<reference evidence="2" key="1">
    <citation type="journal article" date="2021" name="bioRxiv">
        <title>Whole Genome Assembly and Annotation of Northern Wild Rice, Zizania palustris L., Supports a Whole Genome Duplication in the Zizania Genus.</title>
        <authorList>
            <person name="Haas M."/>
            <person name="Kono T."/>
            <person name="Macchietto M."/>
            <person name="Millas R."/>
            <person name="McGilp L."/>
            <person name="Shao M."/>
            <person name="Duquette J."/>
            <person name="Hirsch C.N."/>
            <person name="Kimball J."/>
        </authorList>
    </citation>
    <scope>NUCLEOTIDE SEQUENCE</scope>
    <source>
        <tissue evidence="2">Fresh leaf tissue</tissue>
    </source>
</reference>
<evidence type="ECO:0000313" key="3">
    <source>
        <dbReference type="Proteomes" id="UP000729402"/>
    </source>
</evidence>
<comment type="caution">
    <text evidence="2">The sequence shown here is derived from an EMBL/GenBank/DDBJ whole genome shotgun (WGS) entry which is preliminary data.</text>
</comment>
<organism evidence="2 3">
    <name type="scientific">Zizania palustris</name>
    <name type="common">Northern wild rice</name>
    <dbReference type="NCBI Taxonomy" id="103762"/>
    <lineage>
        <taxon>Eukaryota</taxon>
        <taxon>Viridiplantae</taxon>
        <taxon>Streptophyta</taxon>
        <taxon>Embryophyta</taxon>
        <taxon>Tracheophyta</taxon>
        <taxon>Spermatophyta</taxon>
        <taxon>Magnoliopsida</taxon>
        <taxon>Liliopsida</taxon>
        <taxon>Poales</taxon>
        <taxon>Poaceae</taxon>
        <taxon>BOP clade</taxon>
        <taxon>Oryzoideae</taxon>
        <taxon>Oryzeae</taxon>
        <taxon>Zizaniinae</taxon>
        <taxon>Zizania</taxon>
    </lineage>
</organism>